<sequence length="453" mass="51109">MRVKTTIFLLIILAALTGIENAWAQPKVSGQGIELVRFNLVCEEKPKIGSRVEISFTLRNVSNDSVVFHNKFGIFVGSRWSRGPKMLNRDFGYQYQGWRLRPGQSISYQASFILDMPGNWSFWPTYNIAGQWAPFDSQRKTLSVSAPEFKASREAPGKTFVVYKGKKLPLQVFPPDNPWNMDISRLPRHPKSDVYLKNIGMYTSLHPDFGSGNRWKVLGYPLKKGTPFGIPYVVVRKGQPKVPVKFKYYRESDPGPYPIPPDAPIEKGGDRHIIVVDYDAKKLYEVYLASKAGKGWNAGSGAIFDLTTNKLRPLGWTSADAAGLPIFPGLIRYEEVHEKGEINHALRFTVQKTRKAYILPATHHASPVKADVRPPMGLRLRLKASFDIEPFPEPVKVILRALKKYGMILADNGGDLFISGSPHPDWNDDQINWLKKIKGKEFEAVYTGEAFTK</sequence>
<evidence type="ECO:0000313" key="3">
    <source>
        <dbReference type="Proteomes" id="UP000032233"/>
    </source>
</evidence>
<comment type="caution">
    <text evidence="2">The sequence shown here is derived from an EMBL/GenBank/DDBJ whole genome shotgun (WGS) entry which is preliminary data.</text>
</comment>
<dbReference type="STRING" id="1429043.X474_14900"/>
<evidence type="ECO:0000313" key="2">
    <source>
        <dbReference type="EMBL" id="KIX13204.1"/>
    </source>
</evidence>
<dbReference type="Proteomes" id="UP000032233">
    <property type="component" value="Unassembled WGS sequence"/>
</dbReference>
<organism evidence="2 3">
    <name type="scientific">Dethiosulfatarculus sandiegensis</name>
    <dbReference type="NCBI Taxonomy" id="1429043"/>
    <lineage>
        <taxon>Bacteria</taxon>
        <taxon>Pseudomonadati</taxon>
        <taxon>Thermodesulfobacteriota</taxon>
        <taxon>Desulfarculia</taxon>
        <taxon>Desulfarculales</taxon>
        <taxon>Desulfarculaceae</taxon>
        <taxon>Dethiosulfatarculus</taxon>
    </lineage>
</organism>
<keyword evidence="1" id="KW-0732">Signal</keyword>
<dbReference type="InParanoid" id="A0A0D2J4Z3"/>
<protein>
    <submittedName>
        <fullName evidence="2">Uncharacterized protein</fullName>
    </submittedName>
</protein>
<feature type="chain" id="PRO_5002244608" evidence="1">
    <location>
        <begin position="25"/>
        <end position="453"/>
    </location>
</feature>
<feature type="signal peptide" evidence="1">
    <location>
        <begin position="1"/>
        <end position="24"/>
    </location>
</feature>
<keyword evidence="3" id="KW-1185">Reference proteome</keyword>
<dbReference type="AlphaFoldDB" id="A0A0D2J4Z3"/>
<gene>
    <name evidence="2" type="ORF">X474_14900</name>
</gene>
<evidence type="ECO:0000256" key="1">
    <source>
        <dbReference type="SAM" id="SignalP"/>
    </source>
</evidence>
<name>A0A0D2J4Z3_9BACT</name>
<accession>A0A0D2J4Z3</accession>
<proteinExistence type="predicted"/>
<reference evidence="2 3" key="1">
    <citation type="submission" date="2013-11" db="EMBL/GenBank/DDBJ databases">
        <title>Metagenomic analysis of a methanogenic consortium involved in long chain n-alkane degradation.</title>
        <authorList>
            <person name="Davidova I.A."/>
            <person name="Callaghan A.V."/>
            <person name="Wawrik B."/>
            <person name="Pruitt S."/>
            <person name="Marks C."/>
            <person name="Duncan K.E."/>
            <person name="Suflita J.M."/>
        </authorList>
    </citation>
    <scope>NUCLEOTIDE SEQUENCE [LARGE SCALE GENOMIC DNA]</scope>
    <source>
        <strain evidence="2 3">SPR</strain>
    </source>
</reference>
<dbReference type="RefSeq" id="WP_052515189.1">
    <property type="nucleotide sequence ID" value="NZ_AZAC01000017.1"/>
</dbReference>
<dbReference type="OrthoDB" id="8771597at2"/>
<dbReference type="EMBL" id="AZAC01000017">
    <property type="protein sequence ID" value="KIX13204.1"/>
    <property type="molecule type" value="Genomic_DNA"/>
</dbReference>
<dbReference type="PATRIC" id="fig|1429043.3.peg.3154"/>